<keyword evidence="3" id="KW-1185">Reference proteome</keyword>
<evidence type="ECO:0000313" key="2">
    <source>
        <dbReference type="EMBL" id="KAJ9552892.1"/>
    </source>
</evidence>
<sequence length="245" mass="27546">MAHLSLLVIMLEVLPRVMGLTIGFVTFNKVAYVEGLMHNILSIINFDFCTCFVVNDQGDTVLSRKMKENVYVINMDIEPESIFEDVSILKERFFTPSSLKGIKPLISLCVMSLLNPRVPMAPSLEIDFDLNGNFVNITEYRGMIGSLIYLTASRPDIMFFTCFCARFQVDPKESHLNDVKRIFRYLKGTPDLGLWYPKDSGSKLDRKSTTSSCQLLGGKLVRWSSKKQHSVSTSTAEAEYVAAGS</sequence>
<feature type="signal peptide" evidence="1">
    <location>
        <begin position="1"/>
        <end position="19"/>
    </location>
</feature>
<protein>
    <submittedName>
        <fullName evidence="2">Uncharacterized protein</fullName>
    </submittedName>
</protein>
<comment type="caution">
    <text evidence="2">The sequence shown here is derived from an EMBL/GenBank/DDBJ whole genome shotgun (WGS) entry which is preliminary data.</text>
</comment>
<dbReference type="Proteomes" id="UP001172457">
    <property type="component" value="Chromosome 4"/>
</dbReference>
<organism evidence="2 3">
    <name type="scientific">Centaurea solstitialis</name>
    <name type="common">yellow star-thistle</name>
    <dbReference type="NCBI Taxonomy" id="347529"/>
    <lineage>
        <taxon>Eukaryota</taxon>
        <taxon>Viridiplantae</taxon>
        <taxon>Streptophyta</taxon>
        <taxon>Embryophyta</taxon>
        <taxon>Tracheophyta</taxon>
        <taxon>Spermatophyta</taxon>
        <taxon>Magnoliopsida</taxon>
        <taxon>eudicotyledons</taxon>
        <taxon>Gunneridae</taxon>
        <taxon>Pentapetalae</taxon>
        <taxon>asterids</taxon>
        <taxon>campanulids</taxon>
        <taxon>Asterales</taxon>
        <taxon>Asteraceae</taxon>
        <taxon>Carduoideae</taxon>
        <taxon>Cardueae</taxon>
        <taxon>Centaureinae</taxon>
        <taxon>Centaurea</taxon>
    </lineage>
</organism>
<dbReference type="AlphaFoldDB" id="A0AA38W8Z8"/>
<feature type="chain" id="PRO_5041248491" evidence="1">
    <location>
        <begin position="20"/>
        <end position="245"/>
    </location>
</feature>
<proteinExistence type="predicted"/>
<dbReference type="PANTHER" id="PTHR11439">
    <property type="entry name" value="GAG-POL-RELATED RETROTRANSPOSON"/>
    <property type="match status" value="1"/>
</dbReference>
<dbReference type="PANTHER" id="PTHR11439:SF495">
    <property type="entry name" value="REVERSE TRANSCRIPTASE, RNA-DEPENDENT DNA POLYMERASE-RELATED"/>
    <property type="match status" value="1"/>
</dbReference>
<accession>A0AA38W8Z8</accession>
<name>A0AA38W8Z8_9ASTR</name>
<keyword evidence="1" id="KW-0732">Signal</keyword>
<evidence type="ECO:0000256" key="1">
    <source>
        <dbReference type="SAM" id="SignalP"/>
    </source>
</evidence>
<reference evidence="2" key="1">
    <citation type="submission" date="2023-03" db="EMBL/GenBank/DDBJ databases">
        <title>Chromosome-scale reference genome and RAD-based genetic map of yellow starthistle (Centaurea solstitialis) reveal putative structural variation and QTLs associated with invader traits.</title>
        <authorList>
            <person name="Reatini B."/>
            <person name="Cang F.A."/>
            <person name="Jiang Q."/>
            <person name="Mckibben M.T.W."/>
            <person name="Barker M.S."/>
            <person name="Rieseberg L.H."/>
            <person name="Dlugosch K.M."/>
        </authorList>
    </citation>
    <scope>NUCLEOTIDE SEQUENCE</scope>
    <source>
        <strain evidence="2">CAN-66</strain>
        <tissue evidence="2">Leaf</tissue>
    </source>
</reference>
<gene>
    <name evidence="2" type="ORF">OSB04_016937</name>
</gene>
<dbReference type="EMBL" id="JARYMX010000004">
    <property type="protein sequence ID" value="KAJ9552892.1"/>
    <property type="molecule type" value="Genomic_DNA"/>
</dbReference>
<evidence type="ECO:0000313" key="3">
    <source>
        <dbReference type="Proteomes" id="UP001172457"/>
    </source>
</evidence>